<gene>
    <name evidence="4" type="ORF">G5B36_20005</name>
    <name evidence="3" type="ORF">L0N08_22650</name>
</gene>
<keyword evidence="5" id="KW-1185">Reference proteome</keyword>
<dbReference type="InterPro" id="IPR008756">
    <property type="entry name" value="Peptidase_M56"/>
</dbReference>
<keyword evidence="1" id="KW-0812">Transmembrane</keyword>
<organism evidence="3 6">
    <name type="scientific">Enterocloster aldenensis</name>
    <dbReference type="NCBI Taxonomy" id="358742"/>
    <lineage>
        <taxon>Bacteria</taxon>
        <taxon>Bacillati</taxon>
        <taxon>Bacillota</taxon>
        <taxon>Clostridia</taxon>
        <taxon>Lachnospirales</taxon>
        <taxon>Lachnospiraceae</taxon>
        <taxon>Enterocloster</taxon>
    </lineage>
</organism>
<name>A0AAW5C2F4_9FIRM</name>
<dbReference type="Proteomes" id="UP001299608">
    <property type="component" value="Unassembled WGS sequence"/>
</dbReference>
<dbReference type="AlphaFoldDB" id="A0AAW5C2F4"/>
<feature type="transmembrane region" description="Helical" evidence="1">
    <location>
        <begin position="352"/>
        <end position="372"/>
    </location>
</feature>
<dbReference type="Proteomes" id="UP000669239">
    <property type="component" value="Unassembled WGS sequence"/>
</dbReference>
<dbReference type="Pfam" id="PF05569">
    <property type="entry name" value="Peptidase_M56"/>
    <property type="match status" value="1"/>
</dbReference>
<dbReference type="RefSeq" id="WP_165642476.1">
    <property type="nucleotide sequence ID" value="NZ_JAAITT010000033.1"/>
</dbReference>
<reference evidence="4 5" key="1">
    <citation type="journal article" date="2020" name="Cell Host Microbe">
        <title>Functional and Genomic Variation between Human-Derived Isolates of Lachnospiraceae Reveals Inter- and Intra-Species Diversity.</title>
        <authorList>
            <person name="Sorbara M.T."/>
            <person name="Littmann E.R."/>
            <person name="Fontana E."/>
            <person name="Moody T.U."/>
            <person name="Kohout C.E."/>
            <person name="Gjonbalaj M."/>
            <person name="Eaton V."/>
            <person name="Seok R."/>
            <person name="Leiner I.M."/>
            <person name="Pamer E.G."/>
        </authorList>
    </citation>
    <scope>NUCLEOTIDE SEQUENCE [LARGE SCALE GENOMIC DNA]</scope>
    <source>
        <strain evidence="4 5">MSK.1.17</strain>
    </source>
</reference>
<evidence type="ECO:0000259" key="2">
    <source>
        <dbReference type="Pfam" id="PF05569"/>
    </source>
</evidence>
<proteinExistence type="predicted"/>
<reference evidence="4" key="2">
    <citation type="submission" date="2020-02" db="EMBL/GenBank/DDBJ databases">
        <authorList>
            <person name="Littmann E."/>
            <person name="Sorbara M."/>
        </authorList>
    </citation>
    <scope>NUCLEOTIDE SEQUENCE</scope>
    <source>
        <strain evidence="4">MSK.1.17</strain>
    </source>
</reference>
<dbReference type="PANTHER" id="PTHR34978">
    <property type="entry name" value="POSSIBLE SENSOR-TRANSDUCER PROTEIN BLAR"/>
    <property type="match status" value="1"/>
</dbReference>
<keyword evidence="1" id="KW-1133">Transmembrane helix</keyword>
<accession>A0AAW5C2F4</accession>
<evidence type="ECO:0000256" key="1">
    <source>
        <dbReference type="SAM" id="Phobius"/>
    </source>
</evidence>
<dbReference type="CDD" id="cd07341">
    <property type="entry name" value="M56_BlaR1_MecR1_like"/>
    <property type="match status" value="1"/>
</dbReference>
<feature type="transmembrane region" description="Helical" evidence="1">
    <location>
        <begin position="6"/>
        <end position="29"/>
    </location>
</feature>
<dbReference type="EMBL" id="JAAITT010000033">
    <property type="protein sequence ID" value="NSJ50975.1"/>
    <property type="molecule type" value="Genomic_DNA"/>
</dbReference>
<evidence type="ECO:0000313" key="4">
    <source>
        <dbReference type="EMBL" id="NSJ50975.1"/>
    </source>
</evidence>
<protein>
    <submittedName>
        <fullName evidence="3">M56 family metallopeptidase</fullName>
    </submittedName>
</protein>
<dbReference type="PANTHER" id="PTHR34978:SF3">
    <property type="entry name" value="SLR0241 PROTEIN"/>
    <property type="match status" value="1"/>
</dbReference>
<feature type="transmembrane region" description="Helical" evidence="1">
    <location>
        <begin position="144"/>
        <end position="164"/>
    </location>
</feature>
<reference evidence="3" key="3">
    <citation type="submission" date="2022-01" db="EMBL/GenBank/DDBJ databases">
        <title>Collection of gut derived symbiotic bacterial strains cultured from healthy donors.</title>
        <authorList>
            <person name="Lin H."/>
            <person name="Kohout C."/>
            <person name="Waligurski E."/>
            <person name="Pamer E.G."/>
        </authorList>
    </citation>
    <scope>NUCLEOTIDE SEQUENCE</scope>
    <source>
        <strain evidence="3">DFI.6.55</strain>
    </source>
</reference>
<sequence>MNAWMRTLLSLSLSGAVMALIILAAVRLFGKRLGRRWQYYVWLLVVCRLLLPVAAPVNLMGTLFAGYETVYTRMKTVYDRPGRDDTAAALAGSESAALAGMMEKQTAFSVYQESGPEPAAEQMGNLEEGLVSPVNPYVHAGNPLPRLISIALLLIWLAVALFLLGRKIHGYLGAVRMLGRAHGGPDEWIPSFDRALKDLGLKRRPRLLAGSAVPSPVAAGILHPFVAMPDDFPGDRVYCVFLHELTHIRRRDTLYKWAVELAACIHWFNPAVYLLRRETARACELSCDEAVIRVLDGAGRRLYGSILLETLHRGSAWTGTVMTMPLGDSAKWMKERLGAIMEYKNKGKKCRYAAFLASAVLAGSAVVCGFVPSADVPSAGDRAHGILTADTALSLKNNVFSGFSNKSETSGTQAIPGDEFSWNSEDILRRKEQKGYQSEMTFEEGYILGMAWNVDSSQYKRVTQIDGKTVCYTDKTASFADDPEVTRAIQEAFKNRKDRGGVRQEEVVLLGADGPFEETPDQLLHRFYDEGKMTYFAAAAGKAGAKACGEIADKAYADGRIEYFSMALGEGDTVSQEHMARIAKQAAQDGRAEFFFIAVSVLPDSMKNEFALDAYDRNDVEIFYAVCDSLTSEQAWEIAQRAYEDDRIEYLYAINSKLTDTQCRELKERAKKDGNMEFWYVL</sequence>
<dbReference type="EMBL" id="JAKNGE010000034">
    <property type="protein sequence ID" value="MCG4748225.1"/>
    <property type="molecule type" value="Genomic_DNA"/>
</dbReference>
<evidence type="ECO:0000313" key="5">
    <source>
        <dbReference type="Proteomes" id="UP000669239"/>
    </source>
</evidence>
<evidence type="ECO:0000313" key="6">
    <source>
        <dbReference type="Proteomes" id="UP001299608"/>
    </source>
</evidence>
<comment type="caution">
    <text evidence="3">The sequence shown here is derived from an EMBL/GenBank/DDBJ whole genome shotgun (WGS) entry which is preliminary data.</text>
</comment>
<feature type="transmembrane region" description="Helical" evidence="1">
    <location>
        <begin position="41"/>
        <end position="67"/>
    </location>
</feature>
<dbReference type="InterPro" id="IPR052173">
    <property type="entry name" value="Beta-lactam_resp_regulator"/>
</dbReference>
<evidence type="ECO:0000313" key="3">
    <source>
        <dbReference type="EMBL" id="MCG4748225.1"/>
    </source>
</evidence>
<keyword evidence="1" id="KW-0472">Membrane</keyword>
<feature type="domain" description="Peptidase M56" evidence="2">
    <location>
        <begin position="7"/>
        <end position="340"/>
    </location>
</feature>